<comment type="caution">
    <text evidence="2">The sequence shown here is derived from an EMBL/GenBank/DDBJ whole genome shotgun (WGS) entry which is preliminary data.</text>
</comment>
<feature type="signal peptide" evidence="1">
    <location>
        <begin position="1"/>
        <end position="20"/>
    </location>
</feature>
<dbReference type="Gene3D" id="3.60.10.10">
    <property type="entry name" value="Endonuclease/exonuclease/phosphatase"/>
    <property type="match status" value="1"/>
</dbReference>
<feature type="chain" id="PRO_5039522902" evidence="1">
    <location>
        <begin position="21"/>
        <end position="343"/>
    </location>
</feature>
<gene>
    <name evidence="2" type="ORF">G4P62_019335</name>
</gene>
<proteinExistence type="predicted"/>
<dbReference type="PANTHER" id="PTHR47510">
    <property type="entry name" value="REVERSE TRANSCRIPTASE DOMAIN-CONTAINING PROTEIN"/>
    <property type="match status" value="1"/>
</dbReference>
<dbReference type="Proteomes" id="UP000822369">
    <property type="component" value="Chromosome 2"/>
</dbReference>
<accession>A0A9D2Z1H5</accession>
<feature type="non-terminal residue" evidence="2">
    <location>
        <position position="343"/>
    </location>
</feature>
<evidence type="ECO:0000313" key="3">
    <source>
        <dbReference type="Proteomes" id="UP000822369"/>
    </source>
</evidence>
<dbReference type="SUPFAM" id="SSF56219">
    <property type="entry name" value="DNase I-like"/>
    <property type="match status" value="1"/>
</dbReference>
<dbReference type="InterPro" id="IPR036691">
    <property type="entry name" value="Endo/exonu/phosph_ase_sf"/>
</dbReference>
<dbReference type="EMBL" id="JAAVVJ010000002">
    <property type="protein sequence ID" value="KAF7229624.1"/>
    <property type="molecule type" value="Genomic_DNA"/>
</dbReference>
<evidence type="ECO:0000256" key="1">
    <source>
        <dbReference type="SAM" id="SignalP"/>
    </source>
</evidence>
<dbReference type="PANTHER" id="PTHR47510:SF3">
    <property type="entry name" value="ENDO_EXONUCLEASE_PHOSPHATASE DOMAIN-CONTAINING PROTEIN"/>
    <property type="match status" value="1"/>
</dbReference>
<dbReference type="AlphaFoldDB" id="A0A9D2Z1H5"/>
<evidence type="ECO:0000313" key="2">
    <source>
        <dbReference type="EMBL" id="KAF7229624.1"/>
    </source>
</evidence>
<name>A0A9D2Z1H5_NOTFU</name>
<keyword evidence="1" id="KW-0732">Signal</keyword>
<organism evidence="2 3">
    <name type="scientific">Nothobranchius furzeri</name>
    <name type="common">Turquoise killifish</name>
    <dbReference type="NCBI Taxonomy" id="105023"/>
    <lineage>
        <taxon>Eukaryota</taxon>
        <taxon>Metazoa</taxon>
        <taxon>Chordata</taxon>
        <taxon>Craniata</taxon>
        <taxon>Vertebrata</taxon>
        <taxon>Euteleostomi</taxon>
        <taxon>Actinopterygii</taxon>
        <taxon>Neopterygii</taxon>
        <taxon>Teleostei</taxon>
        <taxon>Neoteleostei</taxon>
        <taxon>Acanthomorphata</taxon>
        <taxon>Ovalentaria</taxon>
        <taxon>Atherinomorphae</taxon>
        <taxon>Cyprinodontiformes</taxon>
        <taxon>Nothobranchiidae</taxon>
        <taxon>Nothobranchius</taxon>
    </lineage>
</organism>
<reference evidence="2" key="1">
    <citation type="submission" date="2020-03" db="EMBL/GenBank/DDBJ databases">
        <title>Intra-Species Differences in Population Size shape Life History and Genome Evolution.</title>
        <authorList>
            <person name="Willemsen D."/>
            <person name="Cui R."/>
            <person name="Valenzano D.R."/>
        </authorList>
    </citation>
    <scope>NUCLEOTIDE SEQUENCE</scope>
    <source>
        <strain evidence="2">GRZ</strain>
        <tissue evidence="2">Whole</tissue>
    </source>
</reference>
<protein>
    <submittedName>
        <fullName evidence="2">LOC107372751-like protein</fullName>
    </submittedName>
</protein>
<sequence length="343" mass="39399">MSMLKLATLWLLGGLYFVLGICQEPGDEGTSHWQGALPRITFSREALMRLRPLGRGFALKPPSIPEELRGLVIRTRRRKRGRRGGIHRRLKRMSLQDRRRLPALPSILLGNAQSIRNKLDELDAWITTRQEIKNTCLLVFTESWLSESDREEDLMLPGFGAPLRLDRDKGVTDKQRGGGVCCYVNKRYCKTIVVRERICTPDIELLSISLRPFYLPREFQQLFFTVVYIHPRANAVTAAQLINDVTHRLDTICPDAPKFILGDFNHCRLEETLKTYEQYITCTTTLRNTTLDLCFGSLSGAYKSLVHLIPRYIPVFKRLPREVKSVKCWSEDNISALQACFEC</sequence>